<evidence type="ECO:0000313" key="2">
    <source>
        <dbReference type="Proteomes" id="UP001164539"/>
    </source>
</evidence>
<proteinExistence type="predicted"/>
<keyword evidence="2" id="KW-1185">Reference proteome</keyword>
<sequence length="412" mass="46353">MGILYDDVVIIRQPDKEGEPTVITINCPDKTGLGCDLCRIILFFGLSIVRGDVSTDGKWCYVVFWVIGDSQTRWSLLKKRLVGACPSCSSASAIFYYRSELQSPKPPDVFLLKLCSYDRKGLLHDVTGVLCELELTIKKVKVSTTPDGRVMDLFFITDTRELLHSRKRQEDTYEHLKAIMGNTIISCDIELVGTGIAACFQASPFLPSAITEDMFHLEMPDELPSGSLTSNNISVTMDNSLSPGHTLVQIVCQDHKGLLYDIMRTLKDYNIQISYGRFTTKQRGNCEIDLFIMQVDGKKIVDPSKQNALSSRLRMELFQPLRVAVVSRGPDTELLVANPVELSGKGRPLVFHDITLALKMLDICIFLAEIGRHIIGDREWEVYRILLDEGDGLSVPRSKIKEIVWKKLMGWE</sequence>
<reference evidence="1 2" key="1">
    <citation type="journal article" date="2023" name="Science">
        <title>Complex scaffold remodeling in plant triterpene biosynthesis.</title>
        <authorList>
            <person name="De La Pena R."/>
            <person name="Hodgson H."/>
            <person name="Liu J.C."/>
            <person name="Stephenson M.J."/>
            <person name="Martin A.C."/>
            <person name="Owen C."/>
            <person name="Harkess A."/>
            <person name="Leebens-Mack J."/>
            <person name="Jimenez L.E."/>
            <person name="Osbourn A."/>
            <person name="Sattely E.S."/>
        </authorList>
    </citation>
    <scope>NUCLEOTIDE SEQUENCE [LARGE SCALE GENOMIC DNA]</scope>
    <source>
        <strain evidence="2">cv. JPN11</strain>
        <tissue evidence="1">Leaf</tissue>
    </source>
</reference>
<evidence type="ECO:0000313" key="1">
    <source>
        <dbReference type="EMBL" id="KAJ4704983.1"/>
    </source>
</evidence>
<gene>
    <name evidence="1" type="ORF">OWV82_021818</name>
</gene>
<organism evidence="1 2">
    <name type="scientific">Melia azedarach</name>
    <name type="common">Chinaberry tree</name>
    <dbReference type="NCBI Taxonomy" id="155640"/>
    <lineage>
        <taxon>Eukaryota</taxon>
        <taxon>Viridiplantae</taxon>
        <taxon>Streptophyta</taxon>
        <taxon>Embryophyta</taxon>
        <taxon>Tracheophyta</taxon>
        <taxon>Spermatophyta</taxon>
        <taxon>Magnoliopsida</taxon>
        <taxon>eudicotyledons</taxon>
        <taxon>Gunneridae</taxon>
        <taxon>Pentapetalae</taxon>
        <taxon>rosids</taxon>
        <taxon>malvids</taxon>
        <taxon>Sapindales</taxon>
        <taxon>Meliaceae</taxon>
        <taxon>Melia</taxon>
    </lineage>
</organism>
<dbReference type="EMBL" id="CM051405">
    <property type="protein sequence ID" value="KAJ4704983.1"/>
    <property type="molecule type" value="Genomic_DNA"/>
</dbReference>
<name>A0ACC1X1S2_MELAZ</name>
<protein>
    <submittedName>
        <fullName evidence="1">ACT domain-containing protein</fullName>
    </submittedName>
</protein>
<comment type="caution">
    <text evidence="1">The sequence shown here is derived from an EMBL/GenBank/DDBJ whole genome shotgun (WGS) entry which is preliminary data.</text>
</comment>
<accession>A0ACC1X1S2</accession>
<dbReference type="Proteomes" id="UP001164539">
    <property type="component" value="Chromosome 12"/>
</dbReference>